<evidence type="ECO:0000313" key="3">
    <source>
        <dbReference type="Proteomes" id="UP001595752"/>
    </source>
</evidence>
<gene>
    <name evidence="2" type="ORF">ACFOU2_15320</name>
</gene>
<reference evidence="3" key="1">
    <citation type="journal article" date="2019" name="Int. J. Syst. Evol. Microbiol.">
        <title>The Global Catalogue of Microorganisms (GCM) 10K type strain sequencing project: providing services to taxonomists for standard genome sequencing and annotation.</title>
        <authorList>
            <consortium name="The Broad Institute Genomics Platform"/>
            <consortium name="The Broad Institute Genome Sequencing Center for Infectious Disease"/>
            <person name="Wu L."/>
            <person name="Ma J."/>
        </authorList>
    </citation>
    <scope>NUCLEOTIDE SEQUENCE [LARGE SCALE GENOMIC DNA]</scope>
    <source>
        <strain evidence="3">CCUG 61889</strain>
    </source>
</reference>
<dbReference type="Proteomes" id="UP001595752">
    <property type="component" value="Unassembled WGS sequence"/>
</dbReference>
<feature type="domain" description="HPr kinase/phosphorylase C-terminal" evidence="1">
    <location>
        <begin position="118"/>
        <end position="168"/>
    </location>
</feature>
<organism evidence="2 3">
    <name type="scientific">Bacillus songklensis</name>
    <dbReference type="NCBI Taxonomy" id="1069116"/>
    <lineage>
        <taxon>Bacteria</taxon>
        <taxon>Bacillati</taxon>
        <taxon>Bacillota</taxon>
        <taxon>Bacilli</taxon>
        <taxon>Bacillales</taxon>
        <taxon>Bacillaceae</taxon>
        <taxon>Bacillus</taxon>
    </lineage>
</organism>
<dbReference type="Pfam" id="PF07475">
    <property type="entry name" value="Hpr_kinase_C"/>
    <property type="match status" value="1"/>
</dbReference>
<sequence>MLKAKKKVVYKAFGLSVTSEISLPELPHMGNKVDSIDIEIKIEDLSELWFELSNKKNRFVINENLVMFQIPNIATFSIQEGKRISVLPMKEDEEDMIRLYILGTCMGVILMQRKIFPLHGSAVAINGKAYAIIGDSGVGKSTLASGFLNQGYRLLSDDVIAVSLSHDDYIPFVTPSYPQQKLWEDSLNNFGMKTSHYQSICRRENKYCVPVPSKYFPNPLPLAGVFELVKTENEKVEIHPIEKLERLRTLFCHTYRNFLIPRLGLMDWHFHTSATILNKVDVYQLRRPVSRFSAPQLVSLILNTVNKGE</sequence>
<name>A0ABV8B6F6_9BACI</name>
<evidence type="ECO:0000259" key="1">
    <source>
        <dbReference type="Pfam" id="PF07475"/>
    </source>
</evidence>
<dbReference type="RefSeq" id="WP_377916544.1">
    <property type="nucleotide sequence ID" value="NZ_JBHRZT010000067.1"/>
</dbReference>
<dbReference type="SUPFAM" id="SSF53795">
    <property type="entry name" value="PEP carboxykinase-like"/>
    <property type="match status" value="1"/>
</dbReference>
<dbReference type="Gene3D" id="3.40.50.300">
    <property type="entry name" value="P-loop containing nucleotide triphosphate hydrolases"/>
    <property type="match status" value="1"/>
</dbReference>
<dbReference type="InterPro" id="IPR027417">
    <property type="entry name" value="P-loop_NTPase"/>
</dbReference>
<comment type="caution">
    <text evidence="2">The sequence shown here is derived from an EMBL/GenBank/DDBJ whole genome shotgun (WGS) entry which is preliminary data.</text>
</comment>
<accession>A0ABV8B6F6</accession>
<evidence type="ECO:0000313" key="2">
    <source>
        <dbReference type="EMBL" id="MFC3884759.1"/>
    </source>
</evidence>
<dbReference type="InterPro" id="IPR011104">
    <property type="entry name" value="Hpr_kin/Pase_C"/>
</dbReference>
<dbReference type="EMBL" id="JBHRZT010000067">
    <property type="protein sequence ID" value="MFC3884759.1"/>
    <property type="molecule type" value="Genomic_DNA"/>
</dbReference>
<keyword evidence="3" id="KW-1185">Reference proteome</keyword>
<protein>
    <submittedName>
        <fullName evidence="2">Aldolase</fullName>
    </submittedName>
</protein>
<proteinExistence type="predicted"/>